<accession>A0A1Z4N7A5</accession>
<feature type="signal peptide" evidence="2">
    <location>
        <begin position="1"/>
        <end position="18"/>
    </location>
</feature>
<dbReference type="AlphaFoldDB" id="A0A1Z4N7A5"/>
<protein>
    <submittedName>
        <fullName evidence="3">Uncharacterized protein</fullName>
    </submittedName>
</protein>
<feature type="chain" id="PRO_5011119033" evidence="2">
    <location>
        <begin position="19"/>
        <end position="78"/>
    </location>
</feature>
<feature type="region of interest" description="Disordered" evidence="1">
    <location>
        <begin position="34"/>
        <end position="78"/>
    </location>
</feature>
<dbReference type="Proteomes" id="UP000218785">
    <property type="component" value="Chromosome"/>
</dbReference>
<reference evidence="3 4" key="1">
    <citation type="submission" date="2017-06" db="EMBL/GenBank/DDBJ databases">
        <title>Genome sequencing of cyanobaciteial culture collection at National Institute for Environmental Studies (NIES).</title>
        <authorList>
            <person name="Hirose Y."/>
            <person name="Shimura Y."/>
            <person name="Fujisawa T."/>
            <person name="Nakamura Y."/>
            <person name="Kawachi M."/>
        </authorList>
    </citation>
    <scope>NUCLEOTIDE SEQUENCE [LARGE SCALE GENOMIC DNA]</scope>
    <source>
        <strain evidence="3 4">NIES-37</strain>
    </source>
</reference>
<evidence type="ECO:0000256" key="1">
    <source>
        <dbReference type="SAM" id="MobiDB-lite"/>
    </source>
</evidence>
<keyword evidence="2" id="KW-0732">Signal</keyword>
<keyword evidence="4" id="KW-1185">Reference proteome</keyword>
<evidence type="ECO:0000256" key="2">
    <source>
        <dbReference type="SAM" id="SignalP"/>
    </source>
</evidence>
<name>A0A1Z4N7A5_9CYAN</name>
<evidence type="ECO:0000313" key="3">
    <source>
        <dbReference type="EMBL" id="BAZ01587.1"/>
    </source>
</evidence>
<sequence>MRAVVSLLASSLVAVSFAINCQATINQFSRLLPSSSGSEQLLSARPKPKPNQPEKPVPHRGSGRRELIESYKNVHPAV</sequence>
<dbReference type="KEGG" id="ttq:NIES37_55900"/>
<gene>
    <name evidence="3" type="ORF">NIES37_55900</name>
</gene>
<proteinExistence type="predicted"/>
<evidence type="ECO:0000313" key="4">
    <source>
        <dbReference type="Proteomes" id="UP000218785"/>
    </source>
</evidence>
<dbReference type="NCBIfam" id="NF047413">
    <property type="entry name" value="heterocyst_PatX"/>
    <property type="match status" value="1"/>
</dbReference>
<dbReference type="RefSeq" id="WP_045868315.1">
    <property type="nucleotide sequence ID" value="NZ_CAWNJS010000001.1"/>
</dbReference>
<dbReference type="InterPro" id="IPR058097">
    <property type="entry name" value="PatX"/>
</dbReference>
<dbReference type="EMBL" id="AP018248">
    <property type="protein sequence ID" value="BAZ01587.1"/>
    <property type="molecule type" value="Genomic_DNA"/>
</dbReference>
<organism evidence="3 4">
    <name type="scientific">Tolypothrix tenuis PCC 7101</name>
    <dbReference type="NCBI Taxonomy" id="231146"/>
    <lineage>
        <taxon>Bacteria</taxon>
        <taxon>Bacillati</taxon>
        <taxon>Cyanobacteriota</taxon>
        <taxon>Cyanophyceae</taxon>
        <taxon>Nostocales</taxon>
        <taxon>Tolypothrichaceae</taxon>
        <taxon>Tolypothrix</taxon>
    </lineage>
</organism>